<organism evidence="3 4">
    <name type="scientific">Babesia caballi</name>
    <dbReference type="NCBI Taxonomy" id="5871"/>
    <lineage>
        <taxon>Eukaryota</taxon>
        <taxon>Sar</taxon>
        <taxon>Alveolata</taxon>
        <taxon>Apicomplexa</taxon>
        <taxon>Aconoidasida</taxon>
        <taxon>Piroplasmida</taxon>
        <taxon>Babesiidae</taxon>
        <taxon>Babesia</taxon>
    </lineage>
</organism>
<name>A0AAV4LWS8_BABCB</name>
<dbReference type="Proteomes" id="UP001497744">
    <property type="component" value="Unassembled WGS sequence"/>
</dbReference>
<gene>
    <name evidence="3" type="ORF">BcabD6B2_35000</name>
</gene>
<feature type="region of interest" description="Disordered" evidence="1">
    <location>
        <begin position="528"/>
        <end position="560"/>
    </location>
</feature>
<comment type="caution">
    <text evidence="3">The sequence shown here is derived from an EMBL/GenBank/DDBJ whole genome shotgun (WGS) entry which is preliminary data.</text>
</comment>
<evidence type="ECO:0000313" key="4">
    <source>
        <dbReference type="Proteomes" id="UP001497744"/>
    </source>
</evidence>
<dbReference type="GeneID" id="94195546"/>
<feature type="compositionally biased region" description="Basic and acidic residues" evidence="1">
    <location>
        <begin position="535"/>
        <end position="560"/>
    </location>
</feature>
<reference evidence="3 4" key="1">
    <citation type="submission" date="2021-06" db="EMBL/GenBank/DDBJ databases">
        <title>Genome sequence of Babesia caballi.</title>
        <authorList>
            <person name="Yamagishi J."/>
            <person name="Kidaka T."/>
            <person name="Ochi A."/>
        </authorList>
    </citation>
    <scope>NUCLEOTIDE SEQUENCE [LARGE SCALE GENOMIC DNA]</scope>
    <source>
        <strain evidence="3">USDA-D6B2</strain>
    </source>
</reference>
<dbReference type="RefSeq" id="XP_067716134.1">
    <property type="nucleotide sequence ID" value="XM_067860033.1"/>
</dbReference>
<keyword evidence="4" id="KW-1185">Reference proteome</keyword>
<sequence length="723" mass="80662">MVSFVELSSRSLDLWVTGVLKDLQRRRNRTLVGLLITLSRRRSFEAFLQAIIHCRGDSDDPLMVLLLEIYQLSLNQSKPSDASTQKGAARKSVAQRDEGKQTPRRRRRVLPVACVLSRCILAAVTPVLLHVFLSRRKEPIRLQRLSHCFSAIIHDVTGHLKRTGEYVASSGVRCMKSNARSRSNRRRRRQQIGIAMLGHDSLRQSLLRSCSVPTWLSQVNEEEARFTSQVVHRVRAASAEHYANVDNLSGLQEVILAIANSYHFGASNSVPCSLYQLYEQLPTGHAAVKSRVENALVYLQRLRSLDLEHKLSRHQILRDAAREHAIMRKGVDLPVNSNAKGGNATGSPWRKFRSPIMPANMCNSCTMPRRYALISGGASSTPVLEDVPMSKVVGRCLLFCGDYICGFSKVCSAVRHVRRAVTGARNDHLLLLAAAAALRSCPEEAPADGETMNLRPTHIVYYRYLRLIEAVSAAVFFPITPKSLLPSSKQAIGWVTADVISTMNEDSAQTKSTNEGNLEAAASLTGVEQPNANEGDDRGDDHGGDTGATAEKHTEEAKHGGFRDVSMTDMLINRYYMVQTLSAVPERRIFLSEESALCILRAHAAVFKIHFDHLREAFLQIREALMAEYLRTTTADAQLKRDASFAQYVGRMVSGRQSLGVDPPHGFSRLTVHYVLYSYARNVFTQFSVRSVNDMLPRAFWLSNRHMTLLSQRVRGGLGDVYL</sequence>
<dbReference type="AlphaFoldDB" id="A0AAV4LWS8"/>
<feature type="region of interest" description="Disordered" evidence="1">
    <location>
        <begin position="78"/>
        <end position="104"/>
    </location>
</feature>
<feature type="transmembrane region" description="Helical" evidence="2">
    <location>
        <begin position="109"/>
        <end position="133"/>
    </location>
</feature>
<keyword evidence="2" id="KW-0472">Membrane</keyword>
<accession>A0AAV4LWS8</accession>
<dbReference type="EMBL" id="BPLF01000003">
    <property type="protein sequence ID" value="GIX64065.1"/>
    <property type="molecule type" value="Genomic_DNA"/>
</dbReference>
<protein>
    <submittedName>
        <fullName evidence="3">Cullin-associated NEDD8-dissociated protein 1</fullName>
    </submittedName>
</protein>
<keyword evidence="2" id="KW-1133">Transmembrane helix</keyword>
<keyword evidence="2" id="KW-0812">Transmembrane</keyword>
<proteinExistence type="predicted"/>
<evidence type="ECO:0000256" key="1">
    <source>
        <dbReference type="SAM" id="MobiDB-lite"/>
    </source>
</evidence>
<evidence type="ECO:0000256" key="2">
    <source>
        <dbReference type="SAM" id="Phobius"/>
    </source>
</evidence>
<evidence type="ECO:0000313" key="3">
    <source>
        <dbReference type="EMBL" id="GIX64065.1"/>
    </source>
</evidence>